<dbReference type="InterPro" id="IPR001138">
    <property type="entry name" value="Zn2Cys6_DnaBD"/>
</dbReference>
<accession>A0A5C3MF82</accession>
<dbReference type="GO" id="GO:0009267">
    <property type="term" value="P:cellular response to starvation"/>
    <property type="evidence" value="ECO:0007669"/>
    <property type="project" value="TreeGrafter"/>
</dbReference>
<dbReference type="OrthoDB" id="2123952at2759"/>
<dbReference type="CDD" id="cd00067">
    <property type="entry name" value="GAL4"/>
    <property type="match status" value="3"/>
</dbReference>
<feature type="domain" description="Zn(2)-C6 fungal-type" evidence="9">
    <location>
        <begin position="24"/>
        <end position="54"/>
    </location>
</feature>
<evidence type="ECO:0000256" key="7">
    <source>
        <dbReference type="ARBA" id="ARBA00040903"/>
    </source>
</evidence>
<evidence type="ECO:0000256" key="8">
    <source>
        <dbReference type="SAM" id="MobiDB-lite"/>
    </source>
</evidence>
<dbReference type="Gene3D" id="4.10.240.10">
    <property type="entry name" value="Zn(2)-C6 fungal-type DNA-binding domain"/>
    <property type="match status" value="4"/>
</dbReference>
<dbReference type="Pfam" id="PF00172">
    <property type="entry name" value="Zn_clus"/>
    <property type="match status" value="4"/>
</dbReference>
<dbReference type="GO" id="GO:0008270">
    <property type="term" value="F:zinc ion binding"/>
    <property type="evidence" value="ECO:0007669"/>
    <property type="project" value="InterPro"/>
</dbReference>
<dbReference type="PANTHER" id="PTHR47659:SF1">
    <property type="entry name" value="TRANSCRIPTION ACTIVATOR OF GLUCONEOGENESIS ERT1"/>
    <property type="match status" value="1"/>
</dbReference>
<evidence type="ECO:0000256" key="4">
    <source>
        <dbReference type="ARBA" id="ARBA00023125"/>
    </source>
</evidence>
<keyword evidence="11" id="KW-1185">Reference proteome</keyword>
<keyword evidence="3" id="KW-0805">Transcription regulation</keyword>
<dbReference type="PROSITE" id="PS00463">
    <property type="entry name" value="ZN2_CY6_FUNGAL_1"/>
    <property type="match status" value="1"/>
</dbReference>
<keyword evidence="4" id="KW-0238">DNA-binding</keyword>
<feature type="region of interest" description="Disordered" evidence="8">
    <location>
        <begin position="240"/>
        <end position="298"/>
    </location>
</feature>
<keyword evidence="1" id="KW-0479">Metal-binding</keyword>
<feature type="domain" description="Zn(2)-C6 fungal-type" evidence="9">
    <location>
        <begin position="57"/>
        <end position="86"/>
    </location>
</feature>
<dbReference type="AlphaFoldDB" id="A0A5C3MF82"/>
<dbReference type="InterPro" id="IPR050335">
    <property type="entry name" value="ERT1_acuK_gluconeogen_tf"/>
</dbReference>
<dbReference type="SUPFAM" id="SSF57701">
    <property type="entry name" value="Zn2/Cys6 DNA-binding domain"/>
    <property type="match status" value="4"/>
</dbReference>
<gene>
    <name evidence="10" type="ORF">BDQ12DRAFT_513653</name>
</gene>
<reference evidence="10 11" key="1">
    <citation type="journal article" date="2019" name="Nat. Ecol. Evol.">
        <title>Megaphylogeny resolves global patterns of mushroom evolution.</title>
        <authorList>
            <person name="Varga T."/>
            <person name="Krizsan K."/>
            <person name="Foldi C."/>
            <person name="Dima B."/>
            <person name="Sanchez-Garcia M."/>
            <person name="Sanchez-Ramirez S."/>
            <person name="Szollosi G.J."/>
            <person name="Szarkandi J.G."/>
            <person name="Papp V."/>
            <person name="Albert L."/>
            <person name="Andreopoulos W."/>
            <person name="Angelini C."/>
            <person name="Antonin V."/>
            <person name="Barry K.W."/>
            <person name="Bougher N.L."/>
            <person name="Buchanan P."/>
            <person name="Buyck B."/>
            <person name="Bense V."/>
            <person name="Catcheside P."/>
            <person name="Chovatia M."/>
            <person name="Cooper J."/>
            <person name="Damon W."/>
            <person name="Desjardin D."/>
            <person name="Finy P."/>
            <person name="Geml J."/>
            <person name="Haridas S."/>
            <person name="Hughes K."/>
            <person name="Justo A."/>
            <person name="Karasinski D."/>
            <person name="Kautmanova I."/>
            <person name="Kiss B."/>
            <person name="Kocsube S."/>
            <person name="Kotiranta H."/>
            <person name="LaButti K.M."/>
            <person name="Lechner B.E."/>
            <person name="Liimatainen K."/>
            <person name="Lipzen A."/>
            <person name="Lukacs Z."/>
            <person name="Mihaltcheva S."/>
            <person name="Morgado L.N."/>
            <person name="Niskanen T."/>
            <person name="Noordeloos M.E."/>
            <person name="Ohm R.A."/>
            <person name="Ortiz-Santana B."/>
            <person name="Ovrebo C."/>
            <person name="Racz N."/>
            <person name="Riley R."/>
            <person name="Savchenko A."/>
            <person name="Shiryaev A."/>
            <person name="Soop K."/>
            <person name="Spirin V."/>
            <person name="Szebenyi C."/>
            <person name="Tomsovsky M."/>
            <person name="Tulloss R.E."/>
            <person name="Uehling J."/>
            <person name="Grigoriev I.V."/>
            <person name="Vagvolgyi C."/>
            <person name="Papp T."/>
            <person name="Martin F.M."/>
            <person name="Miettinen O."/>
            <person name="Hibbett D.S."/>
            <person name="Nagy L.G."/>
        </authorList>
    </citation>
    <scope>NUCLEOTIDE SEQUENCE [LARGE SCALE GENOMIC DNA]</scope>
    <source>
        <strain evidence="10 11">CBS 166.37</strain>
    </source>
</reference>
<evidence type="ECO:0000313" key="11">
    <source>
        <dbReference type="Proteomes" id="UP000308652"/>
    </source>
</evidence>
<evidence type="ECO:0000256" key="5">
    <source>
        <dbReference type="ARBA" id="ARBA00023163"/>
    </source>
</evidence>
<protein>
    <recommendedName>
        <fullName evidence="7">Transcription activator of gluconeogenesis ERT1</fullName>
    </recommendedName>
</protein>
<dbReference type="PANTHER" id="PTHR47659">
    <property type="entry name" value="ZN(II)2CYS6 TRANSCRIPTION FACTOR (EUROFUNG)-RELATED"/>
    <property type="match status" value="1"/>
</dbReference>
<keyword evidence="6" id="KW-0539">Nucleus</keyword>
<dbReference type="EMBL" id="ML213598">
    <property type="protein sequence ID" value="TFK39841.1"/>
    <property type="molecule type" value="Genomic_DNA"/>
</dbReference>
<feature type="compositionally biased region" description="Polar residues" evidence="8">
    <location>
        <begin position="259"/>
        <end position="274"/>
    </location>
</feature>
<feature type="domain" description="Zn(2)-C6 fungal-type" evidence="9">
    <location>
        <begin position="199"/>
        <end position="228"/>
    </location>
</feature>
<dbReference type="GO" id="GO:0005634">
    <property type="term" value="C:nucleus"/>
    <property type="evidence" value="ECO:0007669"/>
    <property type="project" value="TreeGrafter"/>
</dbReference>
<evidence type="ECO:0000256" key="1">
    <source>
        <dbReference type="ARBA" id="ARBA00022723"/>
    </source>
</evidence>
<dbReference type="GO" id="GO:0000981">
    <property type="term" value="F:DNA-binding transcription factor activity, RNA polymerase II-specific"/>
    <property type="evidence" value="ECO:0007669"/>
    <property type="project" value="InterPro"/>
</dbReference>
<name>A0A5C3MF82_9AGAR</name>
<dbReference type="Proteomes" id="UP000308652">
    <property type="component" value="Unassembled WGS sequence"/>
</dbReference>
<evidence type="ECO:0000313" key="10">
    <source>
        <dbReference type="EMBL" id="TFK39841.1"/>
    </source>
</evidence>
<keyword evidence="5" id="KW-0804">Transcription</keyword>
<feature type="domain" description="Zn(2)-C6 fungal-type" evidence="9">
    <location>
        <begin position="115"/>
        <end position="144"/>
    </location>
</feature>
<evidence type="ECO:0000256" key="3">
    <source>
        <dbReference type="ARBA" id="ARBA00023015"/>
    </source>
</evidence>
<sequence length="367" mass="41053">MDAQPPSPVSDQTTAIWPRRASKACASCRRDKIRCDGARPCSNCTKKGYGTDRCIDGCEPCRRARVRCENGKPCSRCREMHLECVEEIASAPPRQDTSNMLPRISRGGTERAKLACTNCRRDNKKCDDQRPCSRCIARSEECIHIARGPKLVKLRCEGCRQENKRCEDSRPCKYCVEGEKECVAVPRKGRGHGTRVKAACMSCRRDKIRCDGVRPCAACVRKGCDCIERACKACSRDGKAADCTHRKPQDAGLSDTGESHPNAQVSSSSGSHQNYDPALPQVPQHDFRSHMSQNHDHAMYPPMAHMQHYYYPSQHPHQHSDGMTQGPPPMMQNPMYMPRQSERYYSIIDPHLSASVPPVGHVPNSTQ</sequence>
<feature type="compositionally biased region" description="Basic and acidic residues" evidence="8">
    <location>
        <begin position="285"/>
        <end position="298"/>
    </location>
</feature>
<dbReference type="STRING" id="68775.A0A5C3MF82"/>
<organism evidence="10 11">
    <name type="scientific">Crucibulum laeve</name>
    <dbReference type="NCBI Taxonomy" id="68775"/>
    <lineage>
        <taxon>Eukaryota</taxon>
        <taxon>Fungi</taxon>
        <taxon>Dikarya</taxon>
        <taxon>Basidiomycota</taxon>
        <taxon>Agaricomycotina</taxon>
        <taxon>Agaricomycetes</taxon>
        <taxon>Agaricomycetidae</taxon>
        <taxon>Agaricales</taxon>
        <taxon>Agaricineae</taxon>
        <taxon>Nidulariaceae</taxon>
        <taxon>Crucibulum</taxon>
    </lineage>
</organism>
<proteinExistence type="predicted"/>
<evidence type="ECO:0000256" key="6">
    <source>
        <dbReference type="ARBA" id="ARBA00023242"/>
    </source>
</evidence>
<evidence type="ECO:0000256" key="2">
    <source>
        <dbReference type="ARBA" id="ARBA00022833"/>
    </source>
</evidence>
<feature type="compositionally biased region" description="Basic and acidic residues" evidence="8">
    <location>
        <begin position="240"/>
        <end position="249"/>
    </location>
</feature>
<dbReference type="PROSITE" id="PS50048">
    <property type="entry name" value="ZN2_CY6_FUNGAL_2"/>
    <property type="match status" value="4"/>
</dbReference>
<evidence type="ECO:0000259" key="9">
    <source>
        <dbReference type="PROSITE" id="PS50048"/>
    </source>
</evidence>
<keyword evidence="2" id="KW-0862">Zinc</keyword>
<dbReference type="SMART" id="SM00066">
    <property type="entry name" value="GAL4"/>
    <property type="match status" value="4"/>
</dbReference>
<dbReference type="GO" id="GO:0000977">
    <property type="term" value="F:RNA polymerase II transcription regulatory region sequence-specific DNA binding"/>
    <property type="evidence" value="ECO:0007669"/>
    <property type="project" value="TreeGrafter"/>
</dbReference>
<dbReference type="InterPro" id="IPR036864">
    <property type="entry name" value="Zn2-C6_fun-type_DNA-bd_sf"/>
</dbReference>